<evidence type="ECO:0000256" key="1">
    <source>
        <dbReference type="SAM" id="MobiDB-lite"/>
    </source>
</evidence>
<sequence>MLDALVETGSNTSNSTITAAQTDVVNASNIGSQGEKKDSQVEAGIKLPTSMEKENSTLDSGLAETSKAENGTISRRRLLEDDASKGLEAGGSESKANSNEDVRAATVENDQGLEADADSSFELFRDSEELADEYNYDYDDYVDESMWGGGRSGLKHNMKNQRTTSI</sequence>
<feature type="region of interest" description="Disordered" evidence="1">
    <location>
        <begin position="147"/>
        <end position="166"/>
    </location>
</feature>
<name>A0A7J0EBA0_9ERIC</name>
<evidence type="ECO:0000313" key="3">
    <source>
        <dbReference type="Proteomes" id="UP000585474"/>
    </source>
</evidence>
<dbReference type="OrthoDB" id="10632206at2759"/>
<proteinExistence type="predicted"/>
<protein>
    <submittedName>
        <fullName evidence="2">Defective in exine formation protein</fullName>
    </submittedName>
</protein>
<reference evidence="2 3" key="1">
    <citation type="submission" date="2019-07" db="EMBL/GenBank/DDBJ databases">
        <title>De Novo Assembly of kiwifruit Actinidia rufa.</title>
        <authorList>
            <person name="Sugita-Konishi S."/>
            <person name="Sato K."/>
            <person name="Mori E."/>
            <person name="Abe Y."/>
            <person name="Kisaki G."/>
            <person name="Hamano K."/>
            <person name="Suezawa K."/>
            <person name="Otani M."/>
            <person name="Fukuda T."/>
            <person name="Manabe T."/>
            <person name="Gomi K."/>
            <person name="Tabuchi M."/>
            <person name="Akimitsu K."/>
            <person name="Kataoka I."/>
        </authorList>
    </citation>
    <scope>NUCLEOTIDE SEQUENCE [LARGE SCALE GENOMIC DNA]</scope>
    <source>
        <strain evidence="3">cv. Fuchu</strain>
    </source>
</reference>
<dbReference type="Proteomes" id="UP000585474">
    <property type="component" value="Unassembled WGS sequence"/>
</dbReference>
<accession>A0A7J0EBA0</accession>
<organism evidence="2 3">
    <name type="scientific">Actinidia rufa</name>
    <dbReference type="NCBI Taxonomy" id="165716"/>
    <lineage>
        <taxon>Eukaryota</taxon>
        <taxon>Viridiplantae</taxon>
        <taxon>Streptophyta</taxon>
        <taxon>Embryophyta</taxon>
        <taxon>Tracheophyta</taxon>
        <taxon>Spermatophyta</taxon>
        <taxon>Magnoliopsida</taxon>
        <taxon>eudicotyledons</taxon>
        <taxon>Gunneridae</taxon>
        <taxon>Pentapetalae</taxon>
        <taxon>asterids</taxon>
        <taxon>Ericales</taxon>
        <taxon>Actinidiaceae</taxon>
        <taxon>Actinidia</taxon>
    </lineage>
</organism>
<dbReference type="AlphaFoldDB" id="A0A7J0EBA0"/>
<evidence type="ECO:0000313" key="2">
    <source>
        <dbReference type="EMBL" id="GFY83738.1"/>
    </source>
</evidence>
<feature type="compositionally biased region" description="Polar residues" evidence="1">
    <location>
        <begin position="8"/>
        <end position="32"/>
    </location>
</feature>
<keyword evidence="3" id="KW-1185">Reference proteome</keyword>
<feature type="region of interest" description="Disordered" evidence="1">
    <location>
        <begin position="1"/>
        <end position="124"/>
    </location>
</feature>
<comment type="caution">
    <text evidence="2">The sequence shown here is derived from an EMBL/GenBank/DDBJ whole genome shotgun (WGS) entry which is preliminary data.</text>
</comment>
<dbReference type="EMBL" id="BJWL01000003">
    <property type="protein sequence ID" value="GFY83738.1"/>
    <property type="molecule type" value="Genomic_DNA"/>
</dbReference>
<gene>
    <name evidence="2" type="ORF">Acr_03g0005120</name>
</gene>